<feature type="compositionally biased region" description="Basic residues" evidence="1">
    <location>
        <begin position="1"/>
        <end position="15"/>
    </location>
</feature>
<comment type="caution">
    <text evidence="2">The sequence shown here is derived from an EMBL/GenBank/DDBJ whole genome shotgun (WGS) entry which is preliminary data.</text>
</comment>
<dbReference type="Proteomes" id="UP000254866">
    <property type="component" value="Unassembled WGS sequence"/>
</dbReference>
<feature type="region of interest" description="Disordered" evidence="1">
    <location>
        <begin position="103"/>
        <end position="244"/>
    </location>
</feature>
<feature type="compositionally biased region" description="Polar residues" evidence="1">
    <location>
        <begin position="428"/>
        <end position="439"/>
    </location>
</feature>
<proteinExistence type="predicted"/>
<keyword evidence="3" id="KW-1185">Reference proteome</keyword>
<feature type="compositionally biased region" description="Polar residues" evidence="1">
    <location>
        <begin position="688"/>
        <end position="698"/>
    </location>
</feature>
<feature type="compositionally biased region" description="Polar residues" evidence="1">
    <location>
        <begin position="728"/>
        <end position="757"/>
    </location>
</feature>
<feature type="region of interest" description="Disordered" evidence="1">
    <location>
        <begin position="416"/>
        <end position="440"/>
    </location>
</feature>
<reference evidence="2 3" key="1">
    <citation type="journal article" date="2018" name="IMA Fungus">
        <title>IMA Genome-F 9: Draft genome sequence of Annulohypoxylon stygium, Aspergillus mulundensis, Berkeleyomyces basicola (syn. Thielaviopsis basicola), Ceratocystis smalleyi, two Cercospora beticola strains, Coleophoma cylindrospora, Fusarium fracticaudum, Phialophora cf. hyalina, and Morchella septimelata.</title>
        <authorList>
            <person name="Wingfield B.D."/>
            <person name="Bills G.F."/>
            <person name="Dong Y."/>
            <person name="Huang W."/>
            <person name="Nel W.J."/>
            <person name="Swalarsk-Parry B.S."/>
            <person name="Vaghefi N."/>
            <person name="Wilken P.M."/>
            <person name="An Z."/>
            <person name="de Beer Z.W."/>
            <person name="De Vos L."/>
            <person name="Chen L."/>
            <person name="Duong T.A."/>
            <person name="Gao Y."/>
            <person name="Hammerbacher A."/>
            <person name="Kikkert J.R."/>
            <person name="Li Y."/>
            <person name="Li H."/>
            <person name="Li K."/>
            <person name="Li Q."/>
            <person name="Liu X."/>
            <person name="Ma X."/>
            <person name="Naidoo K."/>
            <person name="Pethybridge S.J."/>
            <person name="Sun J."/>
            <person name="Steenkamp E.T."/>
            <person name="van der Nest M.A."/>
            <person name="van Wyk S."/>
            <person name="Wingfield M.J."/>
            <person name="Xiong C."/>
            <person name="Yue Q."/>
            <person name="Zhang X."/>
        </authorList>
    </citation>
    <scope>NUCLEOTIDE SEQUENCE [LARGE SCALE GENOMIC DNA]</scope>
    <source>
        <strain evidence="2 3">BP 5553</strain>
    </source>
</reference>
<evidence type="ECO:0000313" key="3">
    <source>
        <dbReference type="Proteomes" id="UP000254866"/>
    </source>
</evidence>
<feature type="compositionally biased region" description="Polar residues" evidence="1">
    <location>
        <begin position="559"/>
        <end position="570"/>
    </location>
</feature>
<sequence>MDKQHHHERRRHSHRARESETPSRVNRHQILPDDSVSNLIRRDKQSIPADISIQEQRHNGSSIRLGRTGNDDYVQRWLAEAKGDITVDNEVVRWTQKKYQHEKVEVETGHRHDRKKLRRKHNSSSDSSLLEAPARPRSHMMNHEGINKTRMGEQEDPLPHTHKRRRVVSIPSRAGSATDDSRPRKETFEKRPRHKIREERYEPNPHSRKYDETDKKNRTTTKRPKKSGQKKAAKGSGEDLMHNFTSKSIGGERLTLRPSYGVGLFNNGRASYPAKRKGLSDLAFSEMEFLQHSNRRSPSATIKLRRTENQEYQDRRPQREQEISAFFPKSRKPLYEINCNAGTGQSPTYKVPREFVSQGRDKKSLSDLENRARLDRDGTSIPRRMPFIERNLGSSSKLSGEATTYVTWSESQFPPVAANTPSRHLRNTNHGPNSSTPDSIRNCLESTGIFRNTGIERRGSTSAVNDRFILNQSRQRPGQDHIYQNSPLDEHDFTTISSNRHAGSSPYRRCRASITQLPDNITDTGHHIENAREEMPGATLNNRDKIGSIEVGTNSIVNDLKSQGGEQQRLSPRPEDGCSHEAIPRSVMPEKSPSTTITREQLAKHARIKHLSTALPVTGLAGVGCNMTESNGNFIGTQPHMQLPATISRGQQVDMRDIVQGPDLEASFEPTVTNTEAILNSVGDAKSASHSIPPSAQRSVPDEFNLQSPSAREGMHSQSGISLPSWANYVNNPRFQAPNSDHPPQNSNPERTNSSAPQGLPLRGGWRYNFGVATRLSPLGRVDPVFVRQAQQDYDAPGEFIQLESSQMGDTLTPFKSMTTSLANSPAPDSMRCDENGVILQGDAYDHQMYDTNGGLVEPTYTDMPNLGGNFHQYCDNHLDEVVDPNTHDGYCEYYMPTHASDNQADIPIEVTMENYHHGDEGSYSIQRFWTPHRQY</sequence>
<feature type="compositionally biased region" description="Basic and acidic residues" evidence="1">
    <location>
        <begin position="141"/>
        <end position="159"/>
    </location>
</feature>
<dbReference type="EMBL" id="NPIC01000004">
    <property type="protein sequence ID" value="RDL36643.1"/>
    <property type="molecule type" value="Genomic_DNA"/>
</dbReference>
<feature type="compositionally biased region" description="Basic residues" evidence="1">
    <location>
        <begin position="111"/>
        <end position="122"/>
    </location>
</feature>
<feature type="compositionally biased region" description="Basic residues" evidence="1">
    <location>
        <begin position="218"/>
        <end position="233"/>
    </location>
</feature>
<feature type="compositionally biased region" description="Polar residues" evidence="1">
    <location>
        <begin position="705"/>
        <end position="722"/>
    </location>
</feature>
<accession>A0A370TM88</accession>
<dbReference type="AlphaFoldDB" id="A0A370TM88"/>
<evidence type="ECO:0000313" key="2">
    <source>
        <dbReference type="EMBL" id="RDL36643.1"/>
    </source>
</evidence>
<evidence type="ECO:0000256" key="1">
    <source>
        <dbReference type="SAM" id="MobiDB-lite"/>
    </source>
</evidence>
<feature type="region of interest" description="Disordered" evidence="1">
    <location>
        <begin position="684"/>
        <end position="761"/>
    </location>
</feature>
<protein>
    <submittedName>
        <fullName evidence="2">Uncharacterized protein</fullName>
    </submittedName>
</protein>
<feature type="compositionally biased region" description="Basic and acidic residues" evidence="1">
    <location>
        <begin position="179"/>
        <end position="217"/>
    </location>
</feature>
<dbReference type="STRING" id="2656787.A0A370TM88"/>
<organism evidence="2 3">
    <name type="scientific">Venustampulla echinocandica</name>
    <dbReference type="NCBI Taxonomy" id="2656787"/>
    <lineage>
        <taxon>Eukaryota</taxon>
        <taxon>Fungi</taxon>
        <taxon>Dikarya</taxon>
        <taxon>Ascomycota</taxon>
        <taxon>Pezizomycotina</taxon>
        <taxon>Leotiomycetes</taxon>
        <taxon>Helotiales</taxon>
        <taxon>Pleuroascaceae</taxon>
        <taxon>Venustampulla</taxon>
    </lineage>
</organism>
<dbReference type="GeneID" id="43598844"/>
<gene>
    <name evidence="2" type="ORF">BP5553_05995</name>
</gene>
<feature type="region of interest" description="Disordered" evidence="1">
    <location>
        <begin position="559"/>
        <end position="595"/>
    </location>
</feature>
<feature type="compositionally biased region" description="Basic and acidic residues" evidence="1">
    <location>
        <begin position="572"/>
        <end position="583"/>
    </location>
</feature>
<dbReference type="RefSeq" id="XP_031869299.1">
    <property type="nucleotide sequence ID" value="XM_032014618.1"/>
</dbReference>
<dbReference type="OrthoDB" id="2537141at2759"/>
<name>A0A370TM88_9HELO</name>
<feature type="region of interest" description="Disordered" evidence="1">
    <location>
        <begin position="1"/>
        <end position="68"/>
    </location>
</feature>